<comment type="caution">
    <text evidence="1">The sequence shown here is derived from an EMBL/GenBank/DDBJ whole genome shotgun (WGS) entry which is preliminary data.</text>
</comment>
<proteinExistence type="predicted"/>
<evidence type="ECO:0000313" key="1">
    <source>
        <dbReference type="EMBL" id="PIC13613.1"/>
    </source>
</evidence>
<reference evidence="2" key="1">
    <citation type="submission" date="2017-10" db="EMBL/GenBank/DDBJ databases">
        <title>Rapid genome shrinkage in a self-fertile nematode reveals novel sperm competition proteins.</title>
        <authorList>
            <person name="Yin D."/>
            <person name="Schwarz E.M."/>
            <person name="Thomas C.G."/>
            <person name="Felde R.L."/>
            <person name="Korf I.F."/>
            <person name="Cutter A.D."/>
            <person name="Schartner C.M."/>
            <person name="Ralston E.J."/>
            <person name="Meyer B.J."/>
            <person name="Haag E.S."/>
        </authorList>
    </citation>
    <scope>NUCLEOTIDE SEQUENCE [LARGE SCALE GENOMIC DNA]</scope>
    <source>
        <strain evidence="2">JU1422</strain>
    </source>
</reference>
<dbReference type="Proteomes" id="UP000230233">
    <property type="component" value="Unassembled WGS sequence"/>
</dbReference>
<sequence>MTMQQTTLTKEIRNNIKHNIHQSFVTPEERRLAPQLTANFLSIFRLVSLVQPSTAKPISSWFRQSLEKSTIGGIAKMIDEFLDIHQQLIDAVDQRQACGQEITSHVEQDGILAKLKCDIDSLLDMMVQSKASESDMASGLRGLPRGDPGVVTTDAAATSGSRIGYAFRDLLCNGRSGIAPSLNNESLKLRSGLTLGAMVEESSRRAQHVLVSEDCREGLMNRVAQLTEEVLSNRANERGNTERSFGHKEFCHII</sequence>
<organism evidence="1 2">
    <name type="scientific">Caenorhabditis nigoni</name>
    <dbReference type="NCBI Taxonomy" id="1611254"/>
    <lineage>
        <taxon>Eukaryota</taxon>
        <taxon>Metazoa</taxon>
        <taxon>Ecdysozoa</taxon>
        <taxon>Nematoda</taxon>
        <taxon>Chromadorea</taxon>
        <taxon>Rhabditida</taxon>
        <taxon>Rhabditina</taxon>
        <taxon>Rhabditomorpha</taxon>
        <taxon>Rhabditoidea</taxon>
        <taxon>Rhabditidae</taxon>
        <taxon>Peloderinae</taxon>
        <taxon>Caenorhabditis</taxon>
    </lineage>
</organism>
<dbReference type="AlphaFoldDB" id="A0A2G5SFB8"/>
<dbReference type="EMBL" id="PDUG01000012">
    <property type="protein sequence ID" value="PIC13613.1"/>
    <property type="molecule type" value="Genomic_DNA"/>
</dbReference>
<evidence type="ECO:0000313" key="2">
    <source>
        <dbReference type="Proteomes" id="UP000230233"/>
    </source>
</evidence>
<protein>
    <submittedName>
        <fullName evidence="1">Uncharacterized protein</fullName>
    </submittedName>
</protein>
<gene>
    <name evidence="1" type="ORF">B9Z55_027711</name>
</gene>
<keyword evidence="2" id="KW-1185">Reference proteome</keyword>
<accession>A0A2G5SFB8</accession>
<name>A0A2G5SFB8_9PELO</name>